<proteinExistence type="predicted"/>
<dbReference type="AlphaFoldDB" id="A0A1X3D3C7"/>
<name>A0A1X3D3C7_9NEIS</name>
<dbReference type="RefSeq" id="WP_085360969.1">
    <property type="nucleotide sequence ID" value="NZ_MTAB01000068.1"/>
</dbReference>
<evidence type="ECO:0000256" key="2">
    <source>
        <dbReference type="SAM" id="Phobius"/>
    </source>
</evidence>
<feature type="transmembrane region" description="Helical" evidence="2">
    <location>
        <begin position="399"/>
        <end position="422"/>
    </location>
</feature>
<keyword evidence="2" id="KW-1133">Transmembrane helix</keyword>
<feature type="region of interest" description="Disordered" evidence="1">
    <location>
        <begin position="1"/>
        <end position="25"/>
    </location>
</feature>
<evidence type="ECO:0000256" key="1">
    <source>
        <dbReference type="SAM" id="MobiDB-lite"/>
    </source>
</evidence>
<reference evidence="4" key="1">
    <citation type="submission" date="2017-01" db="EMBL/GenBank/DDBJ databases">
        <authorList>
            <person name="Mah S.A."/>
            <person name="Swanson W.J."/>
            <person name="Moy G.W."/>
            <person name="Vacquier V.D."/>
        </authorList>
    </citation>
    <scope>NUCLEOTIDE SEQUENCE [LARGE SCALE GENOMIC DNA]</scope>
    <source>
        <strain evidence="4">124861</strain>
    </source>
</reference>
<evidence type="ECO:0000313" key="4">
    <source>
        <dbReference type="Proteomes" id="UP000193303"/>
    </source>
</evidence>
<feature type="compositionally biased region" description="Basic and acidic residues" evidence="1">
    <location>
        <begin position="1"/>
        <end position="19"/>
    </location>
</feature>
<protein>
    <submittedName>
        <fullName evidence="3">Uncharacterized protein</fullName>
    </submittedName>
</protein>
<organism evidence="3 4">
    <name type="scientific">Neisseria dumasiana</name>
    <dbReference type="NCBI Taxonomy" id="1931275"/>
    <lineage>
        <taxon>Bacteria</taxon>
        <taxon>Pseudomonadati</taxon>
        <taxon>Pseudomonadota</taxon>
        <taxon>Betaproteobacteria</taxon>
        <taxon>Neisseriales</taxon>
        <taxon>Neisseriaceae</taxon>
        <taxon>Neisseria</taxon>
    </lineage>
</organism>
<dbReference type="EMBL" id="MTAB01000068">
    <property type="protein sequence ID" value="OSI14211.1"/>
    <property type="molecule type" value="Genomic_DNA"/>
</dbReference>
<gene>
    <name evidence="3" type="ORF">BV912_12660</name>
</gene>
<comment type="caution">
    <text evidence="3">The sequence shown here is derived from an EMBL/GenBank/DDBJ whole genome shotgun (WGS) entry which is preliminary data.</text>
</comment>
<feature type="transmembrane region" description="Helical" evidence="2">
    <location>
        <begin position="434"/>
        <end position="456"/>
    </location>
</feature>
<dbReference type="Proteomes" id="UP000193303">
    <property type="component" value="Unassembled WGS sequence"/>
</dbReference>
<keyword evidence="2" id="KW-0472">Membrane</keyword>
<accession>A0A1X3D3C7</accession>
<sequence length="469" mass="51441">MSGGEQRARVKREETEKAAKRSSIPQQKETRVIYIPGQPVNNISTNNDYQVILATVREVVFNFSINGSRKISVEVEKVSSSVNVRDYGVFDLKTKKLISGKFFLTSGEPYRVHISRYFKGTFVVKAGGKIIGRYTPRLMDTNRYGSNPFTWIEPLYIGFNETNAQKDIFPLLQKHNNISQGWLRGLPQFSNSMQVKPPYKPEKVEMAFKSACETPASQHGVLLVYKLQEHHKYSVSNALRNGQEMKVSELKDKLNQQDFEELVRVVGAYAWENKDLILSTTEFTKDNIHWAKALNKKVQVKWVRGYLAIVFKGYKPPFGFTYASLKHDKVKGLTGGVSVRKGKRIWLSLKNAKVVSGAFNGATKGVAGFGLMLDVIGDYDTVMVDENGSRSVMEFVGRVGVSLVAAGVGAALATTALTAITYGMGALVTAGAVASIPVALVVGIGALVVIGVGVLVSSGADGLKKSIWG</sequence>
<keyword evidence="2" id="KW-0812">Transmembrane</keyword>
<dbReference type="OrthoDB" id="8756533at2"/>
<evidence type="ECO:0000313" key="3">
    <source>
        <dbReference type="EMBL" id="OSI14211.1"/>
    </source>
</evidence>